<evidence type="ECO:0000313" key="2">
    <source>
        <dbReference type="EMBL" id="MEQ2229347.1"/>
    </source>
</evidence>
<dbReference type="Proteomes" id="UP001482620">
    <property type="component" value="Unassembled WGS sequence"/>
</dbReference>
<sequence length="120" mass="13041">MTKGCGGEWRLGRSSNCNSVILSHKTSPNAGRGEQTKGYKTFGGKLASSKVEDKENGEFHHEVILTVQSHSVPALALRCSPTPQNTHKAGERSGLQTSTQHMKVSIKRLHVSGVNNLKYL</sequence>
<evidence type="ECO:0000256" key="1">
    <source>
        <dbReference type="SAM" id="MobiDB-lite"/>
    </source>
</evidence>
<proteinExistence type="predicted"/>
<evidence type="ECO:0000313" key="3">
    <source>
        <dbReference type="Proteomes" id="UP001482620"/>
    </source>
</evidence>
<dbReference type="EMBL" id="JAHRIQ010024884">
    <property type="protein sequence ID" value="MEQ2229347.1"/>
    <property type="molecule type" value="Genomic_DNA"/>
</dbReference>
<name>A0ABV0TAR3_9TELE</name>
<reference evidence="2 3" key="1">
    <citation type="submission" date="2021-06" db="EMBL/GenBank/DDBJ databases">
        <authorList>
            <person name="Palmer J.M."/>
        </authorList>
    </citation>
    <scope>NUCLEOTIDE SEQUENCE [LARGE SCALE GENOMIC DNA]</scope>
    <source>
        <strain evidence="3">if_2019</strain>
        <tissue evidence="2">Muscle</tissue>
    </source>
</reference>
<comment type="caution">
    <text evidence="2">The sequence shown here is derived from an EMBL/GenBank/DDBJ whole genome shotgun (WGS) entry which is preliminary data.</text>
</comment>
<organism evidence="2 3">
    <name type="scientific">Ilyodon furcidens</name>
    <name type="common">goldbreast splitfin</name>
    <dbReference type="NCBI Taxonomy" id="33524"/>
    <lineage>
        <taxon>Eukaryota</taxon>
        <taxon>Metazoa</taxon>
        <taxon>Chordata</taxon>
        <taxon>Craniata</taxon>
        <taxon>Vertebrata</taxon>
        <taxon>Euteleostomi</taxon>
        <taxon>Actinopterygii</taxon>
        <taxon>Neopterygii</taxon>
        <taxon>Teleostei</taxon>
        <taxon>Neoteleostei</taxon>
        <taxon>Acanthomorphata</taxon>
        <taxon>Ovalentaria</taxon>
        <taxon>Atherinomorphae</taxon>
        <taxon>Cyprinodontiformes</taxon>
        <taxon>Goodeidae</taxon>
        <taxon>Ilyodon</taxon>
    </lineage>
</organism>
<protein>
    <submittedName>
        <fullName evidence="2">Uncharacterized protein</fullName>
    </submittedName>
</protein>
<accession>A0ABV0TAR3</accession>
<feature type="region of interest" description="Disordered" evidence="1">
    <location>
        <begin position="80"/>
        <end position="100"/>
    </location>
</feature>
<gene>
    <name evidence="2" type="ORF">ILYODFUR_017918</name>
</gene>
<keyword evidence="3" id="KW-1185">Reference proteome</keyword>